<protein>
    <recommendedName>
        <fullName evidence="4">Integrase</fullName>
    </recommendedName>
</protein>
<evidence type="ECO:0000313" key="2">
    <source>
        <dbReference type="EMBL" id="AWB91152.1"/>
    </source>
</evidence>
<proteinExistence type="predicted"/>
<keyword evidence="3" id="KW-1185">Reference proteome</keyword>
<dbReference type="EMBL" id="CP026952">
    <property type="protein sequence ID" value="AWB91152.1"/>
    <property type="molecule type" value="Genomic_DNA"/>
</dbReference>
<dbReference type="InterPro" id="IPR011010">
    <property type="entry name" value="DNA_brk_join_enz"/>
</dbReference>
<dbReference type="SUPFAM" id="SSF56349">
    <property type="entry name" value="DNA breaking-rejoining enzymes"/>
    <property type="match status" value="1"/>
</dbReference>
<dbReference type="InterPro" id="IPR013762">
    <property type="entry name" value="Integrase-like_cat_sf"/>
</dbReference>
<reference evidence="3" key="1">
    <citation type="submission" date="2018-01" db="EMBL/GenBank/DDBJ databases">
        <authorList>
            <person name="Li J."/>
        </authorList>
    </citation>
    <scope>NUCLEOTIDE SEQUENCE [LARGE SCALE GENOMIC DNA]</scope>
    <source>
        <strain evidence="3">592</strain>
    </source>
</reference>
<dbReference type="AlphaFoldDB" id="A0A2S0WIN7"/>
<keyword evidence="1" id="KW-0233">DNA recombination</keyword>
<dbReference type="Gene3D" id="1.10.443.10">
    <property type="entry name" value="Intergrase catalytic core"/>
    <property type="match status" value="1"/>
</dbReference>
<accession>A0A2S0WIN7</accession>
<name>A0A2S0WIN7_9ACTN</name>
<dbReference type="KEGG" id="aez:C3E78_02340"/>
<dbReference type="Proteomes" id="UP000244384">
    <property type="component" value="Chromosome"/>
</dbReference>
<evidence type="ECO:0008006" key="4">
    <source>
        <dbReference type="Google" id="ProtNLM"/>
    </source>
</evidence>
<gene>
    <name evidence="2" type="ORF">C3E78_02340</name>
</gene>
<dbReference type="GO" id="GO:0015074">
    <property type="term" value="P:DNA integration"/>
    <property type="evidence" value="ECO:0007669"/>
    <property type="project" value="InterPro"/>
</dbReference>
<evidence type="ECO:0000256" key="1">
    <source>
        <dbReference type="ARBA" id="ARBA00023172"/>
    </source>
</evidence>
<organism evidence="2 3">
    <name type="scientific">Aeromicrobium chenweiae</name>
    <dbReference type="NCBI Taxonomy" id="2079793"/>
    <lineage>
        <taxon>Bacteria</taxon>
        <taxon>Bacillati</taxon>
        <taxon>Actinomycetota</taxon>
        <taxon>Actinomycetes</taxon>
        <taxon>Propionibacteriales</taxon>
        <taxon>Nocardioidaceae</taxon>
        <taxon>Aeromicrobium</taxon>
    </lineage>
</organism>
<sequence>MWKDSGDYSNQTLLRSSETWARFITRQQKLGATTPADFTLQHCHAFVWAFGASGQPAEVATMHARRTALRMGFRALRDLGHDVGDPTLDLALPPRTGTAARPLTDAEVGLCRTSARLGEAGAASLQRAVAWAIGETTAVSSEISAVRVRDVDDHEDPRWIRLPGTRRHDARLGELTDWGSTIVKRHLQVLDERSAPPSTPLTYKGDAEPGQAKAQAAVCNALGAVLKFAGLAAEPDIRPASLRNWAGRALLDGGMPIEHVARRMGSRSLDAAAEDIGLHWRAT</sequence>
<dbReference type="GO" id="GO:0006310">
    <property type="term" value="P:DNA recombination"/>
    <property type="evidence" value="ECO:0007669"/>
    <property type="project" value="UniProtKB-KW"/>
</dbReference>
<dbReference type="GO" id="GO:0003677">
    <property type="term" value="F:DNA binding"/>
    <property type="evidence" value="ECO:0007669"/>
    <property type="project" value="InterPro"/>
</dbReference>
<evidence type="ECO:0000313" key="3">
    <source>
        <dbReference type="Proteomes" id="UP000244384"/>
    </source>
</evidence>